<dbReference type="Proteomes" id="UP000521032">
    <property type="component" value="Unassembled WGS sequence"/>
</dbReference>
<dbReference type="Gene3D" id="2.20.28.50">
    <property type="entry name" value="degv family protein"/>
    <property type="match status" value="1"/>
</dbReference>
<dbReference type="PANTHER" id="PTHR33434">
    <property type="entry name" value="DEGV DOMAIN-CONTAINING PROTEIN DR_1986-RELATED"/>
    <property type="match status" value="1"/>
</dbReference>
<dbReference type="Gene3D" id="3.40.50.10440">
    <property type="entry name" value="Dihydroxyacetone kinase, domain 1"/>
    <property type="match status" value="1"/>
</dbReference>
<comment type="function">
    <text evidence="1">May bind long-chain fatty acids, such as palmitate, and may play a role in lipid transport or fatty acid metabolism.</text>
</comment>
<reference evidence="3 4" key="1">
    <citation type="submission" date="2020-07" db="EMBL/GenBank/DDBJ databases">
        <authorList>
            <person name="Criscuolo A."/>
        </authorList>
    </citation>
    <scope>NUCLEOTIDE SEQUENCE [LARGE SCALE GENOMIC DNA]</scope>
    <source>
        <strain evidence="4">CIP 111030</strain>
    </source>
</reference>
<dbReference type="PROSITE" id="PS51482">
    <property type="entry name" value="DEGV"/>
    <property type="match status" value="1"/>
</dbReference>
<evidence type="ECO:0000256" key="1">
    <source>
        <dbReference type="ARBA" id="ARBA00003238"/>
    </source>
</evidence>
<dbReference type="InterPro" id="IPR050270">
    <property type="entry name" value="DegV_domain_contain"/>
</dbReference>
<keyword evidence="4" id="KW-1185">Reference proteome</keyword>
<dbReference type="InterPro" id="IPR003797">
    <property type="entry name" value="DegV"/>
</dbReference>
<dbReference type="GO" id="GO:0008289">
    <property type="term" value="F:lipid binding"/>
    <property type="evidence" value="ECO:0007669"/>
    <property type="project" value="UniProtKB-KW"/>
</dbReference>
<dbReference type="SUPFAM" id="SSF82549">
    <property type="entry name" value="DAK1/DegV-like"/>
    <property type="match status" value="1"/>
</dbReference>
<dbReference type="PANTHER" id="PTHR33434:SF3">
    <property type="entry name" value="DEGV DOMAIN-CONTAINING PROTEIN YITS"/>
    <property type="match status" value="1"/>
</dbReference>
<gene>
    <name evidence="3" type="ORF">JEOSCH030_00474</name>
</gene>
<keyword evidence="2" id="KW-0446">Lipid-binding</keyword>
<organism evidence="3 4">
    <name type="scientific">Phocicoccus schoeneichii</name>
    <dbReference type="NCBI Taxonomy" id="1812261"/>
    <lineage>
        <taxon>Bacteria</taxon>
        <taxon>Bacillati</taxon>
        <taxon>Bacillota</taxon>
        <taxon>Bacilli</taxon>
        <taxon>Bacillales</taxon>
        <taxon>Salinicoccaceae</taxon>
        <taxon>Phocicoccus</taxon>
    </lineage>
</organism>
<proteinExistence type="predicted"/>
<evidence type="ECO:0000256" key="2">
    <source>
        <dbReference type="ARBA" id="ARBA00023121"/>
    </source>
</evidence>
<dbReference type="Gene3D" id="3.30.1180.10">
    <property type="match status" value="1"/>
</dbReference>
<name>A0A6V7R7C4_9BACL</name>
<protein>
    <submittedName>
        <fullName evidence="3">DegV domain-containing protein</fullName>
    </submittedName>
</protein>
<dbReference type="AlphaFoldDB" id="A0A6V7R7C4"/>
<dbReference type="InterPro" id="IPR043168">
    <property type="entry name" value="DegV_C"/>
</dbReference>
<dbReference type="RefSeq" id="WP_186085485.1">
    <property type="nucleotide sequence ID" value="NZ_BMDB01000001.1"/>
</dbReference>
<evidence type="ECO:0000313" key="4">
    <source>
        <dbReference type="Proteomes" id="UP000521032"/>
    </source>
</evidence>
<dbReference type="EMBL" id="CAJEWE010000006">
    <property type="protein sequence ID" value="CAD2072888.1"/>
    <property type="molecule type" value="Genomic_DNA"/>
</dbReference>
<dbReference type="NCBIfam" id="TIGR00762">
    <property type="entry name" value="DegV"/>
    <property type="match status" value="1"/>
</dbReference>
<dbReference type="Pfam" id="PF02645">
    <property type="entry name" value="DegV"/>
    <property type="match status" value="1"/>
</dbReference>
<evidence type="ECO:0000313" key="3">
    <source>
        <dbReference type="EMBL" id="CAD2072888.1"/>
    </source>
</evidence>
<comment type="caution">
    <text evidence="3">The sequence shown here is derived from an EMBL/GenBank/DDBJ whole genome shotgun (WGS) entry which is preliminary data.</text>
</comment>
<accession>A0A6V7R7C4</accession>
<sequence length="280" mass="31330">MKLIVDSCTDIPFKNIEKMNAYPIALKVNVDGTEYLDQLEISSKEVSEAVSKGVRPLTSQVNPDRFAEVFREVLKEDNEIIYLGFSSGLSGTYQSSVIARDLVLEEFPDADITVIDSLSASYGYGLLAERVAKYINDGLSKEEVLKNIEQDKNTIRHLFTVNDLDYLAKGGRLSKGQAFLGSLLNIKPLLHVEDGKLVPIEKYRGMKRIYKRMTELMNEEGAEVEAVITHSDAMDLALDLKKQILKDTKVNDVRIFDIGPTILSHTGNGTVALFYFKRGE</sequence>